<organism evidence="2 3">
    <name type="scientific">Proteiniclasticum ruminis</name>
    <dbReference type="NCBI Taxonomy" id="398199"/>
    <lineage>
        <taxon>Bacteria</taxon>
        <taxon>Bacillati</taxon>
        <taxon>Bacillota</taxon>
        <taxon>Clostridia</taxon>
        <taxon>Eubacteriales</taxon>
        <taxon>Clostridiaceae</taxon>
        <taxon>Proteiniclasticum</taxon>
    </lineage>
</organism>
<name>A0A1G8H1S5_9CLOT</name>
<dbReference type="InterPro" id="IPR036514">
    <property type="entry name" value="SGNH_hydro_sf"/>
</dbReference>
<dbReference type="RefSeq" id="WP_031573508.1">
    <property type="nucleotide sequence ID" value="NZ_FNDZ01000001.1"/>
</dbReference>
<gene>
    <name evidence="2" type="ORF">SAMN05421804_101444</name>
</gene>
<dbReference type="AlphaFoldDB" id="A0A1G8H1S5"/>
<dbReference type="SUPFAM" id="SSF52266">
    <property type="entry name" value="SGNH hydrolase"/>
    <property type="match status" value="1"/>
</dbReference>
<dbReference type="InterPro" id="IPR013830">
    <property type="entry name" value="SGNH_hydro"/>
</dbReference>
<accession>A0A1G8H1S5</accession>
<dbReference type="PANTHER" id="PTHR30383:SF5">
    <property type="entry name" value="SGNH HYDROLASE-TYPE ESTERASE DOMAIN-CONTAINING PROTEIN"/>
    <property type="match status" value="1"/>
</dbReference>
<dbReference type="Proteomes" id="UP000183255">
    <property type="component" value="Unassembled WGS sequence"/>
</dbReference>
<dbReference type="PANTHER" id="PTHR30383">
    <property type="entry name" value="THIOESTERASE 1/PROTEASE 1/LYSOPHOSPHOLIPASE L1"/>
    <property type="match status" value="1"/>
</dbReference>
<dbReference type="Gene3D" id="3.40.50.1110">
    <property type="entry name" value="SGNH hydrolase"/>
    <property type="match status" value="1"/>
</dbReference>
<dbReference type="EMBL" id="FNDZ01000001">
    <property type="protein sequence ID" value="SDI00615.1"/>
    <property type="molecule type" value="Genomic_DNA"/>
</dbReference>
<evidence type="ECO:0000259" key="1">
    <source>
        <dbReference type="Pfam" id="PF13472"/>
    </source>
</evidence>
<feature type="domain" description="SGNH hydrolase-type esterase" evidence="1">
    <location>
        <begin position="6"/>
        <end position="180"/>
    </location>
</feature>
<dbReference type="InterPro" id="IPR051532">
    <property type="entry name" value="Ester_Hydrolysis_Enzymes"/>
</dbReference>
<evidence type="ECO:0000313" key="2">
    <source>
        <dbReference type="EMBL" id="SDI00615.1"/>
    </source>
</evidence>
<dbReference type="GO" id="GO:0004622">
    <property type="term" value="F:phosphatidylcholine lysophospholipase activity"/>
    <property type="evidence" value="ECO:0007669"/>
    <property type="project" value="TreeGrafter"/>
</dbReference>
<evidence type="ECO:0000313" key="3">
    <source>
        <dbReference type="Proteomes" id="UP000183255"/>
    </source>
</evidence>
<sequence length="214" mass="24320">MTLYIIGDSLVTGFGVANGKSWLDLVQQESTQSLINKGNEGDTTSDILLRLHEDVISHTPDTMFILAGTNDALAGRTANTIYNNMLQIIKECINSGIVPIIILPPFIHVETAVKHHPDSRESFESASTTLKRYRRLIEDYCIDERIDTIDFNKAFILSDVDLEPELYYLDGVHFTEMAHKKLADKFLYKYNYILVHKNPADYIINYDTVITTDN</sequence>
<dbReference type="Pfam" id="PF13472">
    <property type="entry name" value="Lipase_GDSL_2"/>
    <property type="match status" value="1"/>
</dbReference>
<proteinExistence type="predicted"/>
<reference evidence="2 3" key="1">
    <citation type="submission" date="2016-10" db="EMBL/GenBank/DDBJ databases">
        <authorList>
            <person name="de Groot N.N."/>
        </authorList>
    </citation>
    <scope>NUCLEOTIDE SEQUENCE [LARGE SCALE GENOMIC DNA]</scope>
    <source>
        <strain evidence="2 3">CGMCC 1.5058</strain>
    </source>
</reference>
<protein>
    <submittedName>
        <fullName evidence="2">Lysophospholipase L1</fullName>
    </submittedName>
</protein>